<dbReference type="Proteomes" id="UP000582659">
    <property type="component" value="Unassembled WGS sequence"/>
</dbReference>
<dbReference type="Proteomes" id="UP000659654">
    <property type="component" value="Unassembled WGS sequence"/>
</dbReference>
<evidence type="ECO:0000313" key="4">
    <source>
        <dbReference type="EMBL" id="CAG9079281.1"/>
    </source>
</evidence>
<evidence type="ECO:0000313" key="3">
    <source>
        <dbReference type="EMBL" id="CAD5207796.1"/>
    </source>
</evidence>
<gene>
    <name evidence="3" type="ORF">BXYJ_LOCUS104</name>
</gene>
<feature type="coiled-coil region" evidence="1">
    <location>
        <begin position="283"/>
        <end position="313"/>
    </location>
</feature>
<reference evidence="4" key="2">
    <citation type="submission" date="2020-08" db="EMBL/GenBank/DDBJ databases">
        <authorList>
            <person name="Kikuchi T."/>
        </authorList>
    </citation>
    <scope>NUCLEOTIDE SEQUENCE</scope>
    <source>
        <strain evidence="3">Ka4C1</strain>
    </source>
</reference>
<accession>A0A1I7SAK3</accession>
<feature type="compositionally biased region" description="Polar residues" evidence="2">
    <location>
        <begin position="428"/>
        <end position="440"/>
    </location>
</feature>
<organism evidence="5 7">
    <name type="scientific">Bursaphelenchus xylophilus</name>
    <name type="common">Pinewood nematode worm</name>
    <name type="synonym">Aphelenchoides xylophilus</name>
    <dbReference type="NCBI Taxonomy" id="6326"/>
    <lineage>
        <taxon>Eukaryota</taxon>
        <taxon>Metazoa</taxon>
        <taxon>Ecdysozoa</taxon>
        <taxon>Nematoda</taxon>
        <taxon>Chromadorea</taxon>
        <taxon>Rhabditida</taxon>
        <taxon>Tylenchina</taxon>
        <taxon>Tylenchomorpha</taxon>
        <taxon>Aphelenchoidea</taxon>
        <taxon>Aphelenchoididae</taxon>
        <taxon>Bursaphelenchus</taxon>
    </lineage>
</organism>
<name>A0A1I7SAK3_BURXY</name>
<evidence type="ECO:0000313" key="6">
    <source>
        <dbReference type="Proteomes" id="UP000659654"/>
    </source>
</evidence>
<sequence length="447" mass="52200">MATDEFGFKSHLQNFGSTFRQRFEETKALIYQLKAVSYSEKSTDFSVHGTKCFGENPSDFRRNLDREISEDRVQRLQRRNLELSDRLSVNETIIERFVQLVCQLQNDFEKSLRETAEAEDKRIKENKEAASKFSKLECQLQAHETTVKIKDDEIKKLNGKISDLQVTLSRLEKDLKEAQKERNTLNSDKEAFESKLQRLKDNLKDTNSQNQKLSIENQKLLDEDRRTKKILEQIEETHKSEMSKAERRIEEESRRFEAEVNGIRSHYEAELAEKVAAVTTRWQAEIEKQRKIHEAALKKAKDQTDELMKYRDKYVLLLKKYNDSESEANRKVLEALNDAKMRVMMEQAANNRNVLANRQLHEERPQNLANVFLNDFRGSEASSCSSSTISEQEENRFGRRSSIIHPAQKRHRAASETRAKQPRVGSNLYPQIVTQSQNPSKRPPFRT</sequence>
<feature type="region of interest" description="Disordered" evidence="2">
    <location>
        <begin position="379"/>
        <end position="447"/>
    </location>
</feature>
<dbReference type="EMBL" id="CAJFCV020000001">
    <property type="protein sequence ID" value="CAG9079281.1"/>
    <property type="molecule type" value="Genomic_DNA"/>
</dbReference>
<keyword evidence="1" id="KW-0175">Coiled coil</keyword>
<dbReference type="AlphaFoldDB" id="A0A1I7SAK3"/>
<dbReference type="OrthoDB" id="10561497at2759"/>
<keyword evidence="6" id="KW-1185">Reference proteome</keyword>
<dbReference type="SMR" id="A0A1I7SAK3"/>
<reference evidence="7" key="1">
    <citation type="submission" date="2016-11" db="UniProtKB">
        <authorList>
            <consortium name="WormBaseParasite"/>
        </authorList>
    </citation>
    <scope>IDENTIFICATION</scope>
</reference>
<dbReference type="SUPFAM" id="SSF90257">
    <property type="entry name" value="Myosin rod fragments"/>
    <property type="match status" value="1"/>
</dbReference>
<evidence type="ECO:0000256" key="2">
    <source>
        <dbReference type="SAM" id="MobiDB-lite"/>
    </source>
</evidence>
<dbReference type="Gene3D" id="1.20.5.340">
    <property type="match status" value="1"/>
</dbReference>
<evidence type="ECO:0000256" key="1">
    <source>
        <dbReference type="SAM" id="Coils"/>
    </source>
</evidence>
<evidence type="ECO:0000313" key="5">
    <source>
        <dbReference type="Proteomes" id="UP000095284"/>
    </source>
</evidence>
<evidence type="ECO:0000313" key="7">
    <source>
        <dbReference type="WBParaSite" id="BXY_1005000.1"/>
    </source>
</evidence>
<feature type="coiled-coil region" evidence="1">
    <location>
        <begin position="126"/>
        <end position="255"/>
    </location>
</feature>
<dbReference type="Proteomes" id="UP000095284">
    <property type="component" value="Unplaced"/>
</dbReference>
<dbReference type="EMBL" id="CAJFDI010000001">
    <property type="protein sequence ID" value="CAD5207796.1"/>
    <property type="molecule type" value="Genomic_DNA"/>
</dbReference>
<protein>
    <submittedName>
        <fullName evidence="3">(pine wood nematode) hypothetical protein</fullName>
    </submittedName>
</protein>
<feature type="compositionally biased region" description="Low complexity" evidence="2">
    <location>
        <begin position="379"/>
        <end position="390"/>
    </location>
</feature>
<dbReference type="WBParaSite" id="BXY_1005000.1">
    <property type="protein sequence ID" value="BXY_1005000.1"/>
    <property type="gene ID" value="BXY_1005000"/>
</dbReference>
<proteinExistence type="predicted"/>